<name>A0AA43QZG3_MYCAR</name>
<feature type="transmembrane region" description="Helical" evidence="1">
    <location>
        <begin position="18"/>
        <end position="42"/>
    </location>
</feature>
<accession>A0AA43QZG3</accession>
<feature type="transmembrane region" description="Helical" evidence="1">
    <location>
        <begin position="54"/>
        <end position="75"/>
    </location>
</feature>
<proteinExistence type="predicted"/>
<feature type="transmembrane region" description="Helical" evidence="1">
    <location>
        <begin position="101"/>
        <end position="125"/>
    </location>
</feature>
<protein>
    <recommendedName>
        <fullName evidence="4">ZIP Zinc transporter</fullName>
    </recommendedName>
</protein>
<feature type="transmembrane region" description="Helical" evidence="1">
    <location>
        <begin position="291"/>
        <end position="314"/>
    </location>
</feature>
<gene>
    <name evidence="2" type="ORF">DCBHLPFO_00414</name>
</gene>
<evidence type="ECO:0008006" key="4">
    <source>
        <dbReference type="Google" id="ProtNLM"/>
    </source>
</evidence>
<evidence type="ECO:0000313" key="3">
    <source>
        <dbReference type="Proteomes" id="UP001162175"/>
    </source>
</evidence>
<evidence type="ECO:0000313" key="2">
    <source>
        <dbReference type="EMBL" id="MDI3349893.1"/>
    </source>
</evidence>
<dbReference type="Proteomes" id="UP001162175">
    <property type="component" value="Unassembled WGS sequence"/>
</dbReference>
<sequence>MIINPEGTWFENNLEMTLFLNLLVYIPILMALPLILMGLLSFAKVKNKPNKSNALIYMYAFSTGMFLMIGAFGFLREGYEVAKTFTHSSSDKFGSEINRTLVIVGIIGLSSLIGFTLVIGGRYLFIKKSKIDPHSSHEDHNHSDHLISFKDIDNPKAAWLAIFMLLSHRIIDGFFIGYSIFKIISSQNTFSSSLMLLITFTIHILIEMAIVYFRQIQYGEKRARAVLYNFLTFLLIIPFIFLGAFTGRFLNDNLQWIQSGLLIMGGSIIVFTAIFELVPEFIHIRNKDTKTLYRTLIIFSISIVTTIMLLSFHAHV</sequence>
<organism evidence="2 3">
    <name type="scientific">Mycoplasmopsis arginini</name>
    <name type="common">Mycoplasma arginini</name>
    <dbReference type="NCBI Taxonomy" id="2094"/>
    <lineage>
        <taxon>Bacteria</taxon>
        <taxon>Bacillati</taxon>
        <taxon>Mycoplasmatota</taxon>
        <taxon>Mycoplasmoidales</taxon>
        <taxon>Metamycoplasmataceae</taxon>
        <taxon>Mycoplasmopsis</taxon>
    </lineage>
</organism>
<dbReference type="AlphaFoldDB" id="A0AA43QZG3"/>
<evidence type="ECO:0000256" key="1">
    <source>
        <dbReference type="SAM" id="Phobius"/>
    </source>
</evidence>
<comment type="caution">
    <text evidence="2">The sequence shown here is derived from an EMBL/GenBank/DDBJ whole genome shotgun (WGS) entry which is preliminary data.</text>
</comment>
<feature type="transmembrane region" description="Helical" evidence="1">
    <location>
        <begin position="256"/>
        <end position="279"/>
    </location>
</feature>
<feature type="transmembrane region" description="Helical" evidence="1">
    <location>
        <begin position="193"/>
        <end position="213"/>
    </location>
</feature>
<feature type="transmembrane region" description="Helical" evidence="1">
    <location>
        <begin position="157"/>
        <end position="181"/>
    </location>
</feature>
<dbReference type="EMBL" id="JAPFAR010000153">
    <property type="protein sequence ID" value="MDI3349893.1"/>
    <property type="molecule type" value="Genomic_DNA"/>
</dbReference>
<keyword evidence="1" id="KW-0812">Transmembrane</keyword>
<keyword evidence="1" id="KW-0472">Membrane</keyword>
<dbReference type="RefSeq" id="WP_268164500.1">
    <property type="nucleotide sequence ID" value="NZ_JAPFAP010000052.1"/>
</dbReference>
<feature type="transmembrane region" description="Helical" evidence="1">
    <location>
        <begin position="225"/>
        <end position="250"/>
    </location>
</feature>
<keyword evidence="1" id="KW-1133">Transmembrane helix</keyword>
<reference evidence="2" key="1">
    <citation type="submission" date="2022-11" db="EMBL/GenBank/DDBJ databases">
        <title>Draft genome of Mycoplasma arginini isolated from fly.</title>
        <authorList>
            <person name="Severgnini M."/>
            <person name="Gioia G."/>
            <person name="Cremonesi P."/>
            <person name="Moroni P."/>
            <person name="Addis M.F."/>
            <person name="Castiglioni B."/>
        </authorList>
    </citation>
    <scope>NUCLEOTIDE SEQUENCE</scope>
    <source>
        <strain evidence="2">QMP CG1-1632</strain>
    </source>
</reference>